<keyword evidence="5 7" id="KW-1133">Transmembrane helix</keyword>
<comment type="caution">
    <text evidence="9">The sequence shown here is derived from an EMBL/GenBank/DDBJ whole genome shotgun (WGS) entry which is preliminary data.</text>
</comment>
<proteinExistence type="predicted"/>
<dbReference type="GO" id="GO:0000041">
    <property type="term" value="P:transition metal ion transport"/>
    <property type="evidence" value="ECO:0007669"/>
    <property type="project" value="InterPro"/>
</dbReference>
<comment type="subcellular location">
    <subcellularLocation>
        <location evidence="1">Cell membrane</location>
        <topology evidence="1">Multi-pass membrane protein</topology>
    </subcellularLocation>
</comment>
<dbReference type="InterPro" id="IPR002751">
    <property type="entry name" value="CbiM/NikMN"/>
</dbReference>
<gene>
    <name evidence="8" type="primary">cbiM</name>
    <name evidence="8" type="ORF">AB2Z07_12900</name>
    <name evidence="9" type="ORF">SAMN05660830_02820</name>
</gene>
<organism evidence="9 10">
    <name type="scientific">Halodesulfovibrio aestuarii</name>
    <dbReference type="NCBI Taxonomy" id="126333"/>
    <lineage>
        <taxon>Bacteria</taxon>
        <taxon>Pseudomonadati</taxon>
        <taxon>Thermodesulfobacteriota</taxon>
        <taxon>Desulfovibrionia</taxon>
        <taxon>Desulfovibrionales</taxon>
        <taxon>Desulfovibrionaceae</taxon>
        <taxon>Halodesulfovibrio</taxon>
    </lineage>
</organism>
<evidence type="ECO:0000256" key="2">
    <source>
        <dbReference type="ARBA" id="ARBA00022448"/>
    </source>
</evidence>
<feature type="transmembrane region" description="Helical" evidence="7">
    <location>
        <begin position="6"/>
        <end position="28"/>
    </location>
</feature>
<reference evidence="9 10" key="1">
    <citation type="submission" date="2016-11" db="EMBL/GenBank/DDBJ databases">
        <authorList>
            <person name="Varghese N."/>
            <person name="Submissions S."/>
        </authorList>
    </citation>
    <scope>NUCLEOTIDE SEQUENCE [LARGE SCALE GENOMIC DNA]</scope>
    <source>
        <strain evidence="9 10">DSM 17919</strain>
    </source>
</reference>
<keyword evidence="2" id="KW-0813">Transport</keyword>
<name>A0A8G2FC51_9BACT</name>
<keyword evidence="6 7" id="KW-0472">Membrane</keyword>
<feature type="transmembrane region" description="Helical" evidence="7">
    <location>
        <begin position="166"/>
        <end position="189"/>
    </location>
</feature>
<dbReference type="Proteomes" id="UP000184001">
    <property type="component" value="Unassembled WGS sequence"/>
</dbReference>
<feature type="transmembrane region" description="Helical" evidence="7">
    <location>
        <begin position="94"/>
        <end position="118"/>
    </location>
</feature>
<keyword evidence="4 7" id="KW-0812">Transmembrane</keyword>
<dbReference type="Pfam" id="PF01891">
    <property type="entry name" value="CbiM"/>
    <property type="match status" value="1"/>
</dbReference>
<feature type="transmembrane region" description="Helical" evidence="7">
    <location>
        <begin position="130"/>
        <end position="154"/>
    </location>
</feature>
<evidence type="ECO:0000256" key="7">
    <source>
        <dbReference type="SAM" id="Phobius"/>
    </source>
</evidence>
<evidence type="ECO:0000256" key="6">
    <source>
        <dbReference type="ARBA" id="ARBA00023136"/>
    </source>
</evidence>
<evidence type="ECO:0000313" key="10">
    <source>
        <dbReference type="Proteomes" id="UP000184001"/>
    </source>
</evidence>
<accession>A0A8G2FC51</accession>
<dbReference type="NCBIfam" id="NF004904">
    <property type="entry name" value="PRK06265.1-4"/>
    <property type="match status" value="1"/>
</dbReference>
<evidence type="ECO:0000256" key="1">
    <source>
        <dbReference type="ARBA" id="ARBA00004651"/>
    </source>
</evidence>
<dbReference type="AlphaFoldDB" id="A0A8G2FC51"/>
<sequence length="217" mass="22525">MHIAEGVLPPVILASSAILSAAGVCIGLKKLDYDRIMTTAILSASFFVASLIHVPIGPVSGHLILNGLLGLLLGWVSFPAIMVALALQAILFQFGGITTLGVNTLNMALPPVICFYVFRPMLSKGTFSLRMASFLCGMTAVALSALLTSGTLALGGDNFLNSAKILLISSVPVMVIEGLITAVVVGFLAKVSPQIFDFEIATSNSVVSAQTSPSTTE</sequence>
<reference evidence="8 11" key="2">
    <citation type="submission" date="2024-07" db="EMBL/GenBank/DDBJ databases">
        <title>Active virus-host system and metabolic interactions in a Lokiarchaeon culture.</title>
        <authorList>
            <person name="Ponce Toledo R.I."/>
            <person name="Rodrigues Oliveira T."/>
            <person name="Schleper C."/>
        </authorList>
    </citation>
    <scope>NUCLEOTIDE SEQUENCE [LARGE SCALE GENOMIC DNA]</scope>
    <source>
        <strain evidence="8 11">B35</strain>
    </source>
</reference>
<dbReference type="EMBL" id="FQZR01000008">
    <property type="protein sequence ID" value="SHJ60825.1"/>
    <property type="molecule type" value="Genomic_DNA"/>
</dbReference>
<dbReference type="Proteomes" id="UP001568358">
    <property type="component" value="Unassembled WGS sequence"/>
</dbReference>
<evidence type="ECO:0000313" key="9">
    <source>
        <dbReference type="EMBL" id="SHJ60825.1"/>
    </source>
</evidence>
<dbReference type="PANTHER" id="PTHR34229">
    <property type="entry name" value="METAL TRANSPORT PROTEIN HI_1621-RELATED"/>
    <property type="match status" value="1"/>
</dbReference>
<dbReference type="NCBIfam" id="NF004905">
    <property type="entry name" value="PRK06265.1-5"/>
    <property type="match status" value="1"/>
</dbReference>
<feature type="transmembrane region" description="Helical" evidence="7">
    <location>
        <begin position="40"/>
        <end position="57"/>
    </location>
</feature>
<evidence type="ECO:0000256" key="4">
    <source>
        <dbReference type="ARBA" id="ARBA00022692"/>
    </source>
</evidence>
<evidence type="ECO:0000256" key="5">
    <source>
        <dbReference type="ARBA" id="ARBA00022989"/>
    </source>
</evidence>
<evidence type="ECO:0000313" key="11">
    <source>
        <dbReference type="Proteomes" id="UP001568358"/>
    </source>
</evidence>
<keyword evidence="3" id="KW-1003">Cell membrane</keyword>
<keyword evidence="11" id="KW-1185">Reference proteome</keyword>
<feature type="transmembrane region" description="Helical" evidence="7">
    <location>
        <begin position="63"/>
        <end position="87"/>
    </location>
</feature>
<protein>
    <submittedName>
        <fullName evidence="8">Cobalt transporter CbiM</fullName>
    </submittedName>
    <submittedName>
        <fullName evidence="9">Cobalt/nickel transport system permease protein</fullName>
    </submittedName>
</protein>
<dbReference type="GO" id="GO:0005886">
    <property type="term" value="C:plasma membrane"/>
    <property type="evidence" value="ECO:0007669"/>
    <property type="project" value="UniProtKB-SubCell"/>
</dbReference>
<dbReference type="Gene3D" id="1.10.1760.20">
    <property type="match status" value="1"/>
</dbReference>
<evidence type="ECO:0000313" key="8">
    <source>
        <dbReference type="EMBL" id="MEZ6854415.1"/>
    </source>
</evidence>
<dbReference type="EMBL" id="JBFSOO010000010">
    <property type="protein sequence ID" value="MEZ6854415.1"/>
    <property type="molecule type" value="Genomic_DNA"/>
</dbReference>
<dbReference type="PANTHER" id="PTHR34229:SF1">
    <property type="entry name" value="METAL TRANSPORT PROTEIN HI_1621-RELATED"/>
    <property type="match status" value="1"/>
</dbReference>
<evidence type="ECO:0000256" key="3">
    <source>
        <dbReference type="ARBA" id="ARBA00022475"/>
    </source>
</evidence>
<dbReference type="RefSeq" id="WP_019999420.1">
    <property type="nucleotide sequence ID" value="NZ_CP192217.1"/>
</dbReference>